<comment type="similarity">
    <text evidence="2 6">Belongs to the BI1 family.</text>
</comment>
<gene>
    <name evidence="7" type="ORF">EJ995_11160</name>
</gene>
<evidence type="ECO:0000256" key="5">
    <source>
        <dbReference type="ARBA" id="ARBA00023136"/>
    </source>
</evidence>
<dbReference type="AlphaFoldDB" id="A0A3S9N069"/>
<feature type="transmembrane region" description="Helical" evidence="6">
    <location>
        <begin position="32"/>
        <end position="52"/>
    </location>
</feature>
<keyword evidence="8" id="KW-1185">Reference proteome</keyword>
<evidence type="ECO:0000256" key="2">
    <source>
        <dbReference type="ARBA" id="ARBA00010350"/>
    </source>
</evidence>
<evidence type="ECO:0000256" key="3">
    <source>
        <dbReference type="ARBA" id="ARBA00022692"/>
    </source>
</evidence>
<reference evidence="7 8" key="1">
    <citation type="submission" date="2018-12" db="EMBL/GenBank/DDBJ databases">
        <title>Complete genome of Nonlabens sp. MJ115.</title>
        <authorList>
            <person name="Choi H.S."/>
            <person name="Jung J."/>
        </authorList>
    </citation>
    <scope>NUCLEOTIDE SEQUENCE [LARGE SCALE GENOMIC DNA]</scope>
    <source>
        <strain evidence="7 8">MJ115</strain>
    </source>
</reference>
<dbReference type="GO" id="GO:0005886">
    <property type="term" value="C:plasma membrane"/>
    <property type="evidence" value="ECO:0007669"/>
    <property type="project" value="TreeGrafter"/>
</dbReference>
<dbReference type="PANTHER" id="PTHR23291:SF50">
    <property type="entry name" value="PROTEIN LIFEGUARD 4"/>
    <property type="match status" value="1"/>
</dbReference>
<name>A0A3S9N069_9FLAO</name>
<proteinExistence type="inferred from homology"/>
<dbReference type="PANTHER" id="PTHR23291">
    <property type="entry name" value="BAX INHIBITOR-RELATED"/>
    <property type="match status" value="1"/>
</dbReference>
<dbReference type="Pfam" id="PF01027">
    <property type="entry name" value="Bax1-I"/>
    <property type="match status" value="1"/>
</dbReference>
<evidence type="ECO:0000313" key="8">
    <source>
        <dbReference type="Proteomes" id="UP000279600"/>
    </source>
</evidence>
<feature type="transmembrane region" description="Helical" evidence="6">
    <location>
        <begin position="132"/>
        <end position="149"/>
    </location>
</feature>
<keyword evidence="5 6" id="KW-0472">Membrane</keyword>
<feature type="transmembrane region" description="Helical" evidence="6">
    <location>
        <begin position="184"/>
        <end position="202"/>
    </location>
</feature>
<feature type="transmembrane region" description="Helical" evidence="6">
    <location>
        <begin position="58"/>
        <end position="78"/>
    </location>
</feature>
<comment type="subcellular location">
    <subcellularLocation>
        <location evidence="1">Membrane</location>
        <topology evidence="1">Multi-pass membrane protein</topology>
    </subcellularLocation>
</comment>
<sequence length="240" mass="26795">MQPTEFKQTPSKYQPLIEVDDTTRATFYRKTYTHVALAVLLFIVLETMLLRIDPLVELMLSLAQGWTWLLVLGGFMFATSYAEKLAHTTHDKTTQYGALFLFVLAEAIIFVPLVYIALFYGEMEYFSTINQAAIMTLALFTGLSAVVLLTKKDFSFLRSFLAIGFVIAIGAIIAGMIFGFNLGLVFSAGMVVLAAGTILYQTSQLVHKYDTDQYVGASLGLFASLMLLFWYVLSIFMGRD</sequence>
<dbReference type="InterPro" id="IPR006214">
    <property type="entry name" value="Bax_inhibitor_1-related"/>
</dbReference>
<dbReference type="Proteomes" id="UP000279600">
    <property type="component" value="Chromosome"/>
</dbReference>
<dbReference type="KEGG" id="noj:EJ995_11160"/>
<keyword evidence="4 6" id="KW-1133">Transmembrane helix</keyword>
<protein>
    <submittedName>
        <fullName evidence="7">Permease</fullName>
    </submittedName>
</protein>
<feature type="transmembrane region" description="Helical" evidence="6">
    <location>
        <begin position="99"/>
        <end position="120"/>
    </location>
</feature>
<evidence type="ECO:0000313" key="7">
    <source>
        <dbReference type="EMBL" id="AZQ44764.1"/>
    </source>
</evidence>
<dbReference type="OrthoDB" id="5177430at2"/>
<feature type="transmembrane region" description="Helical" evidence="6">
    <location>
        <begin position="214"/>
        <end position="237"/>
    </location>
</feature>
<dbReference type="EMBL" id="CP034549">
    <property type="protein sequence ID" value="AZQ44764.1"/>
    <property type="molecule type" value="Genomic_DNA"/>
</dbReference>
<dbReference type="RefSeq" id="WP_126448479.1">
    <property type="nucleotide sequence ID" value="NZ_CP034549.1"/>
</dbReference>
<evidence type="ECO:0000256" key="1">
    <source>
        <dbReference type="ARBA" id="ARBA00004141"/>
    </source>
</evidence>
<organism evidence="7 8">
    <name type="scientific">Nonlabens ponticola</name>
    <dbReference type="NCBI Taxonomy" id="2496866"/>
    <lineage>
        <taxon>Bacteria</taxon>
        <taxon>Pseudomonadati</taxon>
        <taxon>Bacteroidota</taxon>
        <taxon>Flavobacteriia</taxon>
        <taxon>Flavobacteriales</taxon>
        <taxon>Flavobacteriaceae</taxon>
        <taxon>Nonlabens</taxon>
    </lineage>
</organism>
<keyword evidence="3 6" id="KW-0812">Transmembrane</keyword>
<accession>A0A3S9N069</accession>
<evidence type="ECO:0000256" key="6">
    <source>
        <dbReference type="RuleBase" id="RU004379"/>
    </source>
</evidence>
<evidence type="ECO:0000256" key="4">
    <source>
        <dbReference type="ARBA" id="ARBA00022989"/>
    </source>
</evidence>
<feature type="transmembrane region" description="Helical" evidence="6">
    <location>
        <begin position="156"/>
        <end position="178"/>
    </location>
</feature>